<keyword evidence="7" id="KW-0067">ATP-binding</keyword>
<evidence type="ECO:0000256" key="7">
    <source>
        <dbReference type="ARBA" id="ARBA00022840"/>
    </source>
</evidence>
<dbReference type="FunFam" id="3.40.50.620:FF:000013">
    <property type="entry name" value="Pantothenate synthetase"/>
    <property type="match status" value="1"/>
</dbReference>
<evidence type="ECO:0000256" key="5">
    <source>
        <dbReference type="ARBA" id="ARBA00022655"/>
    </source>
</evidence>
<dbReference type="InterPro" id="IPR004821">
    <property type="entry name" value="Cyt_trans-like"/>
</dbReference>
<dbReference type="InterPro" id="IPR042176">
    <property type="entry name" value="Pantoate_ligase_C"/>
</dbReference>
<dbReference type="Gene3D" id="3.40.50.620">
    <property type="entry name" value="HUPs"/>
    <property type="match status" value="1"/>
</dbReference>
<evidence type="ECO:0000256" key="9">
    <source>
        <dbReference type="ARBA" id="ARBA00048258"/>
    </source>
</evidence>
<dbReference type="EMBL" id="UOFT01000033">
    <property type="protein sequence ID" value="VAW93290.1"/>
    <property type="molecule type" value="Genomic_DNA"/>
</dbReference>
<organism evidence="10">
    <name type="scientific">hydrothermal vent metagenome</name>
    <dbReference type="NCBI Taxonomy" id="652676"/>
    <lineage>
        <taxon>unclassified sequences</taxon>
        <taxon>metagenomes</taxon>
        <taxon>ecological metagenomes</taxon>
    </lineage>
</organism>
<dbReference type="NCBIfam" id="TIGR00125">
    <property type="entry name" value="cyt_tran_rel"/>
    <property type="match status" value="1"/>
</dbReference>
<reference evidence="10" key="1">
    <citation type="submission" date="2018-06" db="EMBL/GenBank/DDBJ databases">
        <authorList>
            <person name="Zhirakovskaya E."/>
        </authorList>
    </citation>
    <scope>NUCLEOTIDE SEQUENCE</scope>
</reference>
<dbReference type="CDD" id="cd00560">
    <property type="entry name" value="PanC"/>
    <property type="match status" value="1"/>
</dbReference>
<comment type="pathway">
    <text evidence="1">Cofactor biosynthesis; (R)-pantothenate biosynthesis; (R)-pantothenate from (R)-pantoate and beta-alanine: step 1/1.</text>
</comment>
<proteinExistence type="inferred from homology"/>
<keyword evidence="5" id="KW-0566">Pantothenate biosynthesis</keyword>
<name>A0A3B0ZVP3_9ZZZZ</name>
<sequence>MKIINTITDMQAWSHACQKAKQSITFVPTMGNLHEGHLALVDCAKEQADKVVVSIYVNPTQFGENEDFDKYPRTEQQDLEKLQQKQVDVVFMPDSAEMYPPSKAVDCIALPDYTKELEGQARPDHFCGVATIVKKLFDAVQPEHAIFGEKDFQQCMVVKNMVVEYGLNIGIHIAPIVRDGDGLAKSSRNQYLTSAQRKVAPTLYQSLRDARQKILTGTLSYSEIESQSIEFINKNSFEVDYFVIRDATTLGAPGAKNRVILVAAKLGIPRLLDNLRVD</sequence>
<evidence type="ECO:0000256" key="6">
    <source>
        <dbReference type="ARBA" id="ARBA00022741"/>
    </source>
</evidence>
<dbReference type="NCBIfam" id="TIGR00018">
    <property type="entry name" value="panC"/>
    <property type="match status" value="1"/>
</dbReference>
<evidence type="ECO:0000313" key="10">
    <source>
        <dbReference type="EMBL" id="VAW93290.1"/>
    </source>
</evidence>
<dbReference type="SUPFAM" id="SSF52374">
    <property type="entry name" value="Nucleotidylyl transferase"/>
    <property type="match status" value="1"/>
</dbReference>
<evidence type="ECO:0000256" key="4">
    <source>
        <dbReference type="ARBA" id="ARBA00022598"/>
    </source>
</evidence>
<dbReference type="HAMAP" id="MF_00158">
    <property type="entry name" value="PanC"/>
    <property type="match status" value="1"/>
</dbReference>
<dbReference type="GO" id="GO:0005829">
    <property type="term" value="C:cytosol"/>
    <property type="evidence" value="ECO:0007669"/>
    <property type="project" value="TreeGrafter"/>
</dbReference>
<comment type="similarity">
    <text evidence="2">Belongs to the pantothenate synthetase family.</text>
</comment>
<evidence type="ECO:0000256" key="3">
    <source>
        <dbReference type="ARBA" id="ARBA00012219"/>
    </source>
</evidence>
<keyword evidence="4 10" id="KW-0436">Ligase</keyword>
<dbReference type="PANTHER" id="PTHR21299:SF1">
    <property type="entry name" value="PANTOATE--BETA-ALANINE LIGASE"/>
    <property type="match status" value="1"/>
</dbReference>
<evidence type="ECO:0000256" key="2">
    <source>
        <dbReference type="ARBA" id="ARBA00009256"/>
    </source>
</evidence>
<dbReference type="GO" id="GO:0004592">
    <property type="term" value="F:pantoate-beta-alanine ligase activity"/>
    <property type="evidence" value="ECO:0007669"/>
    <property type="project" value="UniProtKB-EC"/>
</dbReference>
<dbReference type="InterPro" id="IPR014729">
    <property type="entry name" value="Rossmann-like_a/b/a_fold"/>
</dbReference>
<evidence type="ECO:0000256" key="8">
    <source>
        <dbReference type="ARBA" id="ARBA00032806"/>
    </source>
</evidence>
<dbReference type="Gene3D" id="3.30.1300.10">
    <property type="entry name" value="Pantoate-beta-alanine ligase, C-terminal domain"/>
    <property type="match status" value="1"/>
</dbReference>
<dbReference type="AlphaFoldDB" id="A0A3B0ZVP3"/>
<gene>
    <name evidence="10" type="ORF">MNBD_GAMMA23-2004</name>
</gene>
<protein>
    <recommendedName>
        <fullName evidence="3">pantoate--beta-alanine ligase (AMP-forming)</fullName>
        <ecNumber evidence="3">6.3.2.1</ecNumber>
    </recommendedName>
    <alternativeName>
        <fullName evidence="8">Pantoate-activating enzyme</fullName>
    </alternativeName>
</protein>
<dbReference type="InterPro" id="IPR003721">
    <property type="entry name" value="Pantoate_ligase"/>
</dbReference>
<dbReference type="UniPathway" id="UPA00028">
    <property type="reaction ID" value="UER00005"/>
</dbReference>
<accession>A0A3B0ZVP3</accession>
<dbReference type="Pfam" id="PF02569">
    <property type="entry name" value="Pantoate_ligase"/>
    <property type="match status" value="1"/>
</dbReference>
<dbReference type="PANTHER" id="PTHR21299">
    <property type="entry name" value="CYTIDYLATE KINASE/PANTOATE-BETA-ALANINE LIGASE"/>
    <property type="match status" value="1"/>
</dbReference>
<keyword evidence="6" id="KW-0547">Nucleotide-binding</keyword>
<dbReference type="GO" id="GO:0015940">
    <property type="term" value="P:pantothenate biosynthetic process"/>
    <property type="evidence" value="ECO:0007669"/>
    <property type="project" value="UniProtKB-UniPathway"/>
</dbReference>
<dbReference type="EC" id="6.3.2.1" evidence="3"/>
<dbReference type="GO" id="GO:0005524">
    <property type="term" value="F:ATP binding"/>
    <property type="evidence" value="ECO:0007669"/>
    <property type="project" value="UniProtKB-KW"/>
</dbReference>
<comment type="catalytic activity">
    <reaction evidence="9">
        <text>(R)-pantoate + beta-alanine + ATP = (R)-pantothenate + AMP + diphosphate + H(+)</text>
        <dbReference type="Rhea" id="RHEA:10912"/>
        <dbReference type="ChEBI" id="CHEBI:15378"/>
        <dbReference type="ChEBI" id="CHEBI:15980"/>
        <dbReference type="ChEBI" id="CHEBI:29032"/>
        <dbReference type="ChEBI" id="CHEBI:30616"/>
        <dbReference type="ChEBI" id="CHEBI:33019"/>
        <dbReference type="ChEBI" id="CHEBI:57966"/>
        <dbReference type="ChEBI" id="CHEBI:456215"/>
        <dbReference type="EC" id="6.3.2.1"/>
    </reaction>
</comment>
<evidence type="ECO:0000256" key="1">
    <source>
        <dbReference type="ARBA" id="ARBA00004990"/>
    </source>
</evidence>